<evidence type="ECO:0000313" key="2">
    <source>
        <dbReference type="EMBL" id="GAA2468192.1"/>
    </source>
</evidence>
<organism evidence="2 3">
    <name type="scientific">Streptomyces macrosporus</name>
    <dbReference type="NCBI Taxonomy" id="44032"/>
    <lineage>
        <taxon>Bacteria</taxon>
        <taxon>Bacillati</taxon>
        <taxon>Actinomycetota</taxon>
        <taxon>Actinomycetes</taxon>
        <taxon>Kitasatosporales</taxon>
        <taxon>Streptomycetaceae</taxon>
        <taxon>Streptomyces</taxon>
    </lineage>
</organism>
<accession>A0ABN3KTF0</accession>
<sequence length="99" mass="10297">MSATRGQKARHTDRKDDPNRLIYNTGLAAGILFSLGFLAALLGAAFTGDFTFGGLLVTALALVSAGLGVVGWRRRQVTFSWGALGCLLAAMALSRVVAG</sequence>
<feature type="transmembrane region" description="Helical" evidence="1">
    <location>
        <begin position="21"/>
        <end position="46"/>
    </location>
</feature>
<gene>
    <name evidence="2" type="ORF">GCM10010405_61070</name>
</gene>
<keyword evidence="1" id="KW-0472">Membrane</keyword>
<proteinExistence type="predicted"/>
<evidence type="ECO:0000256" key="1">
    <source>
        <dbReference type="SAM" id="Phobius"/>
    </source>
</evidence>
<keyword evidence="3" id="KW-1185">Reference proteome</keyword>
<dbReference type="EMBL" id="BAAASZ010000052">
    <property type="protein sequence ID" value="GAA2468192.1"/>
    <property type="molecule type" value="Genomic_DNA"/>
</dbReference>
<dbReference type="Proteomes" id="UP001501638">
    <property type="component" value="Unassembled WGS sequence"/>
</dbReference>
<protein>
    <submittedName>
        <fullName evidence="2">Uncharacterized protein</fullName>
    </submittedName>
</protein>
<keyword evidence="1" id="KW-0812">Transmembrane</keyword>
<comment type="caution">
    <text evidence="2">The sequence shown here is derived from an EMBL/GenBank/DDBJ whole genome shotgun (WGS) entry which is preliminary data.</text>
</comment>
<keyword evidence="1" id="KW-1133">Transmembrane helix</keyword>
<evidence type="ECO:0000313" key="3">
    <source>
        <dbReference type="Proteomes" id="UP001501638"/>
    </source>
</evidence>
<feature type="transmembrane region" description="Helical" evidence="1">
    <location>
        <begin position="52"/>
        <end position="72"/>
    </location>
</feature>
<name>A0ABN3KTF0_9ACTN</name>
<feature type="transmembrane region" description="Helical" evidence="1">
    <location>
        <begin position="79"/>
        <end position="98"/>
    </location>
</feature>
<reference evidence="2 3" key="1">
    <citation type="journal article" date="2019" name="Int. J. Syst. Evol. Microbiol.">
        <title>The Global Catalogue of Microorganisms (GCM) 10K type strain sequencing project: providing services to taxonomists for standard genome sequencing and annotation.</title>
        <authorList>
            <consortium name="The Broad Institute Genomics Platform"/>
            <consortium name="The Broad Institute Genome Sequencing Center for Infectious Disease"/>
            <person name="Wu L."/>
            <person name="Ma J."/>
        </authorList>
    </citation>
    <scope>NUCLEOTIDE SEQUENCE [LARGE SCALE GENOMIC DNA]</scope>
    <source>
        <strain evidence="2 3">JCM 6305</strain>
    </source>
</reference>